<evidence type="ECO:0000313" key="6">
    <source>
        <dbReference type="Proteomes" id="UP001239445"/>
    </source>
</evidence>
<sequence>MATTREGPNIDILARAVRKTALNEHLTLPLAAAACYLVRDTSSAHLARLSRTAASLGLDPSFVSRAVLRRAGRVALALGTAGFLLSLNNWLNKWFANNWTATRRGEWDWDREIVVVTGASSGLGASIVQKLLARNPRTTIVVIDFAPLSWTPPAGSNVHYYQADLSSADVVRDVCERVRREVGHPTVLVNNAGIARGFTVLEGAYHDVELTIKTNLTAPFLMAKECLPHMVAHNHGHIVSICSMSSVVAPPGIVDYAATKNGILSLHEGLQVELARRHAAPRVRLTNGIFNFIRTPLFQGDSGIPNFLAPLLHVETVSEAIVENLYSGYGGTIYLPGIMRYISMLRGGPEWMLRIVRNSSAKYGNDFRGRQTVSDTGRLVPKE</sequence>
<dbReference type="PROSITE" id="PS51257">
    <property type="entry name" value="PROKAR_LIPOPROTEIN"/>
    <property type="match status" value="1"/>
</dbReference>
<dbReference type="PRINTS" id="PR00081">
    <property type="entry name" value="GDHRDH"/>
</dbReference>
<dbReference type="SUPFAM" id="SSF51735">
    <property type="entry name" value="NAD(P)-binding Rossmann-fold domains"/>
    <property type="match status" value="1"/>
</dbReference>
<keyword evidence="2" id="KW-0521">NADP</keyword>
<evidence type="ECO:0000256" key="1">
    <source>
        <dbReference type="ARBA" id="ARBA00006484"/>
    </source>
</evidence>
<evidence type="ECO:0000256" key="2">
    <source>
        <dbReference type="ARBA" id="ARBA00022857"/>
    </source>
</evidence>
<keyword evidence="3" id="KW-0560">Oxidoreductase</keyword>
<name>A0AAJ0F456_9PEZI</name>
<evidence type="ECO:0000256" key="3">
    <source>
        <dbReference type="ARBA" id="ARBA00023002"/>
    </source>
</evidence>
<reference evidence="5" key="1">
    <citation type="submission" date="2023-06" db="EMBL/GenBank/DDBJ databases">
        <title>Genome-scale phylogeny and comparative genomics of the fungal order Sordariales.</title>
        <authorList>
            <consortium name="Lawrence Berkeley National Laboratory"/>
            <person name="Hensen N."/>
            <person name="Bonometti L."/>
            <person name="Westerberg I."/>
            <person name="Brannstrom I.O."/>
            <person name="Guillou S."/>
            <person name="Cros-Aarteil S."/>
            <person name="Calhoun S."/>
            <person name="Haridas S."/>
            <person name="Kuo A."/>
            <person name="Mondo S."/>
            <person name="Pangilinan J."/>
            <person name="Riley R."/>
            <person name="Labutti K."/>
            <person name="Andreopoulos B."/>
            <person name="Lipzen A."/>
            <person name="Chen C."/>
            <person name="Yanf M."/>
            <person name="Daum C."/>
            <person name="Ng V."/>
            <person name="Clum A."/>
            <person name="Steindorff A."/>
            <person name="Ohm R."/>
            <person name="Martin F."/>
            <person name="Silar P."/>
            <person name="Natvig D."/>
            <person name="Lalanne C."/>
            <person name="Gautier V."/>
            <person name="Ament-Velasquez S.L."/>
            <person name="Kruys A."/>
            <person name="Hutchinson M.I."/>
            <person name="Powell A.J."/>
            <person name="Barry K."/>
            <person name="Miller A.N."/>
            <person name="Grigoriev I.V."/>
            <person name="Debuchy R."/>
            <person name="Gladieux P."/>
            <person name="Thoren M.H."/>
            <person name="Johannesson H."/>
        </authorList>
    </citation>
    <scope>NUCLEOTIDE SEQUENCE</scope>
    <source>
        <strain evidence="5">PSN4</strain>
    </source>
</reference>
<dbReference type="PANTHER" id="PTHR24322:SF736">
    <property type="entry name" value="RETINOL DEHYDROGENASE 10"/>
    <property type="match status" value="1"/>
</dbReference>
<dbReference type="EMBL" id="MU839838">
    <property type="protein sequence ID" value="KAK1753012.1"/>
    <property type="molecule type" value="Genomic_DNA"/>
</dbReference>
<proteinExistence type="inferred from homology"/>
<evidence type="ECO:0000313" key="5">
    <source>
        <dbReference type="EMBL" id="KAK1753012.1"/>
    </source>
</evidence>
<dbReference type="InterPro" id="IPR002347">
    <property type="entry name" value="SDR_fam"/>
</dbReference>
<dbReference type="Gene3D" id="3.40.50.720">
    <property type="entry name" value="NAD(P)-binding Rossmann-like Domain"/>
    <property type="match status" value="1"/>
</dbReference>
<gene>
    <name evidence="5" type="ORF">QBC47DRAFT_348344</name>
</gene>
<organism evidence="5 6">
    <name type="scientific">Echria macrotheca</name>
    <dbReference type="NCBI Taxonomy" id="438768"/>
    <lineage>
        <taxon>Eukaryota</taxon>
        <taxon>Fungi</taxon>
        <taxon>Dikarya</taxon>
        <taxon>Ascomycota</taxon>
        <taxon>Pezizomycotina</taxon>
        <taxon>Sordariomycetes</taxon>
        <taxon>Sordariomycetidae</taxon>
        <taxon>Sordariales</taxon>
        <taxon>Schizotheciaceae</taxon>
        <taxon>Echria</taxon>
    </lineage>
</organism>
<dbReference type="PRINTS" id="PR00080">
    <property type="entry name" value="SDRFAMILY"/>
</dbReference>
<protein>
    <submittedName>
        <fullName evidence="5">Uncharacterized protein</fullName>
    </submittedName>
</protein>
<dbReference type="PANTHER" id="PTHR24322">
    <property type="entry name" value="PKSB"/>
    <property type="match status" value="1"/>
</dbReference>
<dbReference type="Proteomes" id="UP001239445">
    <property type="component" value="Unassembled WGS sequence"/>
</dbReference>
<comment type="similarity">
    <text evidence="1 4">Belongs to the short-chain dehydrogenases/reductases (SDR) family.</text>
</comment>
<dbReference type="InterPro" id="IPR036291">
    <property type="entry name" value="NAD(P)-bd_dom_sf"/>
</dbReference>
<keyword evidence="6" id="KW-1185">Reference proteome</keyword>
<dbReference type="GO" id="GO:0016616">
    <property type="term" value="F:oxidoreductase activity, acting on the CH-OH group of donors, NAD or NADP as acceptor"/>
    <property type="evidence" value="ECO:0007669"/>
    <property type="project" value="TreeGrafter"/>
</dbReference>
<dbReference type="InterPro" id="IPR020904">
    <property type="entry name" value="Sc_DH/Rdtase_CS"/>
</dbReference>
<dbReference type="Pfam" id="PF00106">
    <property type="entry name" value="adh_short"/>
    <property type="match status" value="1"/>
</dbReference>
<dbReference type="AlphaFoldDB" id="A0AAJ0F456"/>
<comment type="caution">
    <text evidence="5">The sequence shown here is derived from an EMBL/GenBank/DDBJ whole genome shotgun (WGS) entry which is preliminary data.</text>
</comment>
<dbReference type="PROSITE" id="PS00061">
    <property type="entry name" value="ADH_SHORT"/>
    <property type="match status" value="1"/>
</dbReference>
<evidence type="ECO:0000256" key="4">
    <source>
        <dbReference type="RuleBase" id="RU000363"/>
    </source>
</evidence>
<accession>A0AAJ0F456</accession>